<feature type="region of interest" description="Disordered" evidence="1">
    <location>
        <begin position="45"/>
        <end position="111"/>
    </location>
</feature>
<sequence>MTDYLDMVQRKSAVDQAMDVWKERRAAEWKLRDDNWEKEYDARIAKEEREEKEREAQEKERLALMTKEEIEAEQKEFEERWSAEMEDSDSDDSDDESDYDEEELNNEWFKDYSDLSPEERKAKEWEDYKKDSKEWREKRTNEVWNAMLYCSWSQLRRYRSELGLSNENFMADTFL</sequence>
<protein>
    <submittedName>
        <fullName evidence="2">Uncharacterized protein</fullName>
    </submittedName>
</protein>
<dbReference type="EMBL" id="MN739317">
    <property type="protein sequence ID" value="QHS98491.1"/>
    <property type="molecule type" value="Genomic_DNA"/>
</dbReference>
<dbReference type="AlphaFoldDB" id="A0A6C0C306"/>
<organism evidence="2">
    <name type="scientific">viral metagenome</name>
    <dbReference type="NCBI Taxonomy" id="1070528"/>
    <lineage>
        <taxon>unclassified sequences</taxon>
        <taxon>metagenomes</taxon>
        <taxon>organismal metagenomes</taxon>
    </lineage>
</organism>
<accession>A0A6C0C306</accession>
<reference evidence="2" key="1">
    <citation type="journal article" date="2020" name="Nature">
        <title>Giant virus diversity and host interactions through global metagenomics.</title>
        <authorList>
            <person name="Schulz F."/>
            <person name="Roux S."/>
            <person name="Paez-Espino D."/>
            <person name="Jungbluth S."/>
            <person name="Walsh D.A."/>
            <person name="Denef V.J."/>
            <person name="McMahon K.D."/>
            <person name="Konstantinidis K.T."/>
            <person name="Eloe-Fadrosh E.A."/>
            <person name="Kyrpides N.C."/>
            <person name="Woyke T."/>
        </authorList>
    </citation>
    <scope>NUCLEOTIDE SEQUENCE</scope>
    <source>
        <strain evidence="2">GVMAG-M-3300020185-18</strain>
    </source>
</reference>
<name>A0A6C0C306_9ZZZZ</name>
<proteinExistence type="predicted"/>
<evidence type="ECO:0000256" key="1">
    <source>
        <dbReference type="SAM" id="MobiDB-lite"/>
    </source>
</evidence>
<feature type="compositionally biased region" description="Basic and acidic residues" evidence="1">
    <location>
        <begin position="45"/>
        <end position="83"/>
    </location>
</feature>
<evidence type="ECO:0000313" key="2">
    <source>
        <dbReference type="EMBL" id="QHS98491.1"/>
    </source>
</evidence>
<feature type="compositionally biased region" description="Acidic residues" evidence="1">
    <location>
        <begin position="84"/>
        <end position="105"/>
    </location>
</feature>